<sequence>MPLMKVYNPATVVKHLNGLINVYKPSGMKLNHVKRAILHNICRDLNEMYSYQIEAPKHSLLEPGGAANPILRQVHSLNLAEEVLTKGLPYEMDAISCVPILGLGFHTSGVLILGLNKGIREHKLAFQKKPSIRAYHVTVSMGFATENYFSDSRKTVRAHYTHVRANRISDLASSLQASHQRKMYELCGVDLQSQAAYELACKGLIRPVEKTQPVLYSIKLIEFQPPCFTLEIHAINETEAYLAALVNDMAIELRTVGHCSAIRCIRHGPYTVEKSLLRHGWNLAGVVRNMREQMREL</sequence>
<evidence type="ECO:0000313" key="4">
    <source>
        <dbReference type="Proteomes" id="UP000091820"/>
    </source>
</evidence>
<dbReference type="Gene3D" id="3.30.2350.10">
    <property type="entry name" value="Pseudouridine synthase"/>
    <property type="match status" value="1"/>
</dbReference>
<dbReference type="GO" id="GO:0006396">
    <property type="term" value="P:RNA processing"/>
    <property type="evidence" value="ECO:0007669"/>
    <property type="project" value="InterPro"/>
</dbReference>
<name>A0A1A9WQZ9_9MUSC</name>
<dbReference type="EnsemblMetazoa" id="GBRI028934-RA">
    <property type="protein sequence ID" value="GBRI028934-PA"/>
    <property type="gene ID" value="GBRI028934"/>
</dbReference>
<dbReference type="Pfam" id="PF01509">
    <property type="entry name" value="TruB_N"/>
    <property type="match status" value="1"/>
</dbReference>
<keyword evidence="4" id="KW-1185">Reference proteome</keyword>
<proteinExistence type="inferred from homology"/>
<dbReference type="GO" id="GO:0003723">
    <property type="term" value="F:RNA binding"/>
    <property type="evidence" value="ECO:0007669"/>
    <property type="project" value="InterPro"/>
</dbReference>
<dbReference type="VEuPathDB" id="VectorBase:GBRI028934"/>
<dbReference type="InterPro" id="IPR002501">
    <property type="entry name" value="PsdUridine_synth_N"/>
</dbReference>
<dbReference type="InterPro" id="IPR020103">
    <property type="entry name" value="PsdUridine_synth_cat_dom_sf"/>
</dbReference>
<protein>
    <recommendedName>
        <fullName evidence="2">Pseudouridine synthase II N-terminal domain-containing protein</fullName>
    </recommendedName>
</protein>
<organism evidence="3 4">
    <name type="scientific">Glossina brevipalpis</name>
    <dbReference type="NCBI Taxonomy" id="37001"/>
    <lineage>
        <taxon>Eukaryota</taxon>
        <taxon>Metazoa</taxon>
        <taxon>Ecdysozoa</taxon>
        <taxon>Arthropoda</taxon>
        <taxon>Hexapoda</taxon>
        <taxon>Insecta</taxon>
        <taxon>Pterygota</taxon>
        <taxon>Neoptera</taxon>
        <taxon>Endopterygota</taxon>
        <taxon>Diptera</taxon>
        <taxon>Brachycera</taxon>
        <taxon>Muscomorpha</taxon>
        <taxon>Hippoboscoidea</taxon>
        <taxon>Glossinidae</taxon>
        <taxon>Glossina</taxon>
    </lineage>
</organism>
<comment type="similarity">
    <text evidence="1">Belongs to the pseudouridine synthase TruB family.</text>
</comment>
<dbReference type="InterPro" id="IPR039048">
    <property type="entry name" value="Trub2"/>
</dbReference>
<evidence type="ECO:0000313" key="3">
    <source>
        <dbReference type="EnsemblMetazoa" id="GBRI028934-PA"/>
    </source>
</evidence>
<dbReference type="Proteomes" id="UP000091820">
    <property type="component" value="Unassembled WGS sequence"/>
</dbReference>
<dbReference type="GO" id="GO:0009982">
    <property type="term" value="F:pseudouridine synthase activity"/>
    <property type="evidence" value="ECO:0007669"/>
    <property type="project" value="InterPro"/>
</dbReference>
<dbReference type="STRING" id="37001.A0A1A9WQZ9"/>
<evidence type="ECO:0000256" key="1">
    <source>
        <dbReference type="ARBA" id="ARBA00008999"/>
    </source>
</evidence>
<dbReference type="GO" id="GO:0001522">
    <property type="term" value="P:pseudouridine synthesis"/>
    <property type="evidence" value="ECO:0007669"/>
    <property type="project" value="InterPro"/>
</dbReference>
<feature type="domain" description="Pseudouridine synthase II N-terminal" evidence="2">
    <location>
        <begin position="107"/>
        <end position="237"/>
    </location>
</feature>
<dbReference type="PANTHER" id="PTHR13195">
    <property type="entry name" value="PSEUDOURIDINE SYNTHASE-RELATED"/>
    <property type="match status" value="1"/>
</dbReference>
<evidence type="ECO:0000259" key="2">
    <source>
        <dbReference type="Pfam" id="PF01509"/>
    </source>
</evidence>
<dbReference type="SUPFAM" id="SSF55120">
    <property type="entry name" value="Pseudouridine synthase"/>
    <property type="match status" value="1"/>
</dbReference>
<dbReference type="PANTHER" id="PTHR13195:SF0">
    <property type="entry name" value="PSEUDOURIDYLATE SYNTHASE TRUB2, MITOCHONDRIAL"/>
    <property type="match status" value="1"/>
</dbReference>
<reference evidence="3" key="2">
    <citation type="submission" date="2020-05" db="UniProtKB">
        <authorList>
            <consortium name="EnsemblMetazoa"/>
        </authorList>
    </citation>
    <scope>IDENTIFICATION</scope>
    <source>
        <strain evidence="3">IAEA</strain>
    </source>
</reference>
<dbReference type="AlphaFoldDB" id="A0A1A9WQZ9"/>
<reference evidence="4" key="1">
    <citation type="submission" date="2014-03" db="EMBL/GenBank/DDBJ databases">
        <authorList>
            <person name="Aksoy S."/>
            <person name="Warren W."/>
            <person name="Wilson R.K."/>
        </authorList>
    </citation>
    <scope>NUCLEOTIDE SEQUENCE [LARGE SCALE GENOMIC DNA]</scope>
    <source>
        <strain evidence="4">IAEA</strain>
    </source>
</reference>
<accession>A0A1A9WQZ9</accession>